<dbReference type="InParanoid" id="A0A0V1BDB1"/>
<sequence length="107" mass="12184">MIFIARKEPLRTRTAHRTPTITETKVTSTYASGEQWLQSKQTSTCLPEFSCKFLTVLIKSDENFRLLNVLQGSWSRTCLPENANVAFVSIVRCDVRCAVRVLAFSIR</sequence>
<reference evidence="1 2" key="1">
    <citation type="submission" date="2015-01" db="EMBL/GenBank/DDBJ databases">
        <title>Evolution of Trichinella species and genotypes.</title>
        <authorList>
            <person name="Korhonen P.K."/>
            <person name="Edoardo P."/>
            <person name="Giuseppe L.R."/>
            <person name="Gasser R.B."/>
        </authorList>
    </citation>
    <scope>NUCLEOTIDE SEQUENCE [LARGE SCALE GENOMIC DNA]</scope>
    <source>
        <strain evidence="1">ISS3</strain>
    </source>
</reference>
<gene>
    <name evidence="1" type="ORF">T01_683</name>
</gene>
<comment type="caution">
    <text evidence="1">The sequence shown here is derived from an EMBL/GenBank/DDBJ whole genome shotgun (WGS) entry which is preliminary data.</text>
</comment>
<dbReference type="AlphaFoldDB" id="A0A0V1BDB1"/>
<dbReference type="EMBL" id="JYDH01000060">
    <property type="protein sequence ID" value="KRY34926.1"/>
    <property type="molecule type" value="Genomic_DNA"/>
</dbReference>
<name>A0A0V1BDB1_TRISP</name>
<evidence type="ECO:0000313" key="1">
    <source>
        <dbReference type="EMBL" id="KRY34926.1"/>
    </source>
</evidence>
<protein>
    <submittedName>
        <fullName evidence="1">Uncharacterized protein</fullName>
    </submittedName>
</protein>
<keyword evidence="2" id="KW-1185">Reference proteome</keyword>
<proteinExistence type="predicted"/>
<evidence type="ECO:0000313" key="2">
    <source>
        <dbReference type="Proteomes" id="UP000054776"/>
    </source>
</evidence>
<accession>A0A0V1BDB1</accession>
<organism evidence="1 2">
    <name type="scientific">Trichinella spiralis</name>
    <name type="common">Trichina worm</name>
    <dbReference type="NCBI Taxonomy" id="6334"/>
    <lineage>
        <taxon>Eukaryota</taxon>
        <taxon>Metazoa</taxon>
        <taxon>Ecdysozoa</taxon>
        <taxon>Nematoda</taxon>
        <taxon>Enoplea</taxon>
        <taxon>Dorylaimia</taxon>
        <taxon>Trichinellida</taxon>
        <taxon>Trichinellidae</taxon>
        <taxon>Trichinella</taxon>
    </lineage>
</organism>
<dbReference type="Proteomes" id="UP000054776">
    <property type="component" value="Unassembled WGS sequence"/>
</dbReference>